<sequence length="109" mass="11744">MASYQKPGKLEKKRAKTGVSGDVPSNLFSWRGEGCMPDGGIGDASMESGGEEELEGSHDPLVVFGSGVMTMILSKIDARSVALARLVSRGWREVASSDEIWAPKDFFHI</sequence>
<dbReference type="EMBL" id="NKXS01005273">
    <property type="protein sequence ID" value="PIN04115.1"/>
    <property type="molecule type" value="Genomic_DNA"/>
</dbReference>
<dbReference type="Gene3D" id="1.20.1280.50">
    <property type="match status" value="1"/>
</dbReference>
<dbReference type="Proteomes" id="UP000231279">
    <property type="component" value="Unassembled WGS sequence"/>
</dbReference>
<protein>
    <recommendedName>
        <fullName evidence="2">F-box domain-containing protein</fullName>
    </recommendedName>
</protein>
<gene>
    <name evidence="3" type="ORF">CDL12_23350</name>
</gene>
<dbReference type="InterPro" id="IPR001810">
    <property type="entry name" value="F-box_dom"/>
</dbReference>
<proteinExistence type="predicted"/>
<evidence type="ECO:0000313" key="4">
    <source>
        <dbReference type="Proteomes" id="UP000231279"/>
    </source>
</evidence>
<reference evidence="4" key="1">
    <citation type="journal article" date="2018" name="Gigascience">
        <title>Genome assembly of the Pink Ipe (Handroanthus impetiginosus, Bignoniaceae), a highly valued, ecologically keystone Neotropical timber forest tree.</title>
        <authorList>
            <person name="Silva-Junior O.B."/>
            <person name="Grattapaglia D."/>
            <person name="Novaes E."/>
            <person name="Collevatti R.G."/>
        </authorList>
    </citation>
    <scope>NUCLEOTIDE SEQUENCE [LARGE SCALE GENOMIC DNA]</scope>
    <source>
        <strain evidence="4">cv. UFG-1</strain>
    </source>
</reference>
<dbReference type="PANTHER" id="PTHR48218">
    <property type="entry name" value="F-BOX DOMAIN CONTAINING PROTEIN"/>
    <property type="match status" value="1"/>
</dbReference>
<dbReference type="Pfam" id="PF12937">
    <property type="entry name" value="F-box-like"/>
    <property type="match status" value="1"/>
</dbReference>
<feature type="domain" description="F-box" evidence="2">
    <location>
        <begin position="68"/>
        <end position="102"/>
    </location>
</feature>
<organism evidence="3 4">
    <name type="scientific">Handroanthus impetiginosus</name>
    <dbReference type="NCBI Taxonomy" id="429701"/>
    <lineage>
        <taxon>Eukaryota</taxon>
        <taxon>Viridiplantae</taxon>
        <taxon>Streptophyta</taxon>
        <taxon>Embryophyta</taxon>
        <taxon>Tracheophyta</taxon>
        <taxon>Spermatophyta</taxon>
        <taxon>Magnoliopsida</taxon>
        <taxon>eudicotyledons</taxon>
        <taxon>Gunneridae</taxon>
        <taxon>Pentapetalae</taxon>
        <taxon>asterids</taxon>
        <taxon>lamiids</taxon>
        <taxon>Lamiales</taxon>
        <taxon>Bignoniaceae</taxon>
        <taxon>Crescentiina</taxon>
        <taxon>Tabebuia alliance</taxon>
        <taxon>Handroanthus</taxon>
    </lineage>
</organism>
<feature type="region of interest" description="Disordered" evidence="1">
    <location>
        <begin position="1"/>
        <end position="20"/>
    </location>
</feature>
<comment type="caution">
    <text evidence="3">The sequence shown here is derived from an EMBL/GenBank/DDBJ whole genome shotgun (WGS) entry which is preliminary data.</text>
</comment>
<name>A0A2G9GFZ7_9LAMI</name>
<dbReference type="InterPro" id="IPR036047">
    <property type="entry name" value="F-box-like_dom_sf"/>
</dbReference>
<dbReference type="SUPFAM" id="SSF81383">
    <property type="entry name" value="F-box domain"/>
    <property type="match status" value="1"/>
</dbReference>
<dbReference type="OrthoDB" id="1743998at2759"/>
<accession>A0A2G9GFZ7</accession>
<evidence type="ECO:0000313" key="3">
    <source>
        <dbReference type="EMBL" id="PIN04115.1"/>
    </source>
</evidence>
<evidence type="ECO:0000256" key="1">
    <source>
        <dbReference type="SAM" id="MobiDB-lite"/>
    </source>
</evidence>
<dbReference type="AlphaFoldDB" id="A0A2G9GFZ7"/>
<keyword evidence="4" id="KW-1185">Reference proteome</keyword>
<dbReference type="PANTHER" id="PTHR48218:SF3">
    <property type="entry name" value="OS07G0170800 PROTEIN"/>
    <property type="match status" value="1"/>
</dbReference>
<evidence type="ECO:0000259" key="2">
    <source>
        <dbReference type="Pfam" id="PF12937"/>
    </source>
</evidence>